<keyword evidence="3" id="KW-1185">Reference proteome</keyword>
<feature type="region of interest" description="Disordered" evidence="1">
    <location>
        <begin position="82"/>
        <end position="126"/>
    </location>
</feature>
<dbReference type="Proteomes" id="UP000886523">
    <property type="component" value="Unassembled WGS sequence"/>
</dbReference>
<proteinExistence type="predicted"/>
<gene>
    <name evidence="2" type="ORF">BS47DRAFT_1367080</name>
</gene>
<name>A0A9P6AJ49_9AGAM</name>
<organism evidence="2 3">
    <name type="scientific">Hydnum rufescens UP504</name>
    <dbReference type="NCBI Taxonomy" id="1448309"/>
    <lineage>
        <taxon>Eukaryota</taxon>
        <taxon>Fungi</taxon>
        <taxon>Dikarya</taxon>
        <taxon>Basidiomycota</taxon>
        <taxon>Agaricomycotina</taxon>
        <taxon>Agaricomycetes</taxon>
        <taxon>Cantharellales</taxon>
        <taxon>Hydnaceae</taxon>
        <taxon>Hydnum</taxon>
    </lineage>
</organism>
<comment type="caution">
    <text evidence="2">The sequence shown here is derived from an EMBL/GenBank/DDBJ whole genome shotgun (WGS) entry which is preliminary data.</text>
</comment>
<accession>A0A9P6AJ49</accession>
<evidence type="ECO:0000313" key="3">
    <source>
        <dbReference type="Proteomes" id="UP000886523"/>
    </source>
</evidence>
<dbReference type="EMBL" id="MU129098">
    <property type="protein sequence ID" value="KAF9506795.1"/>
    <property type="molecule type" value="Genomic_DNA"/>
</dbReference>
<protein>
    <submittedName>
        <fullName evidence="2">Uncharacterized protein</fullName>
    </submittedName>
</protein>
<feature type="region of interest" description="Disordered" evidence="1">
    <location>
        <begin position="33"/>
        <end position="65"/>
    </location>
</feature>
<dbReference type="AlphaFoldDB" id="A0A9P6AJ49"/>
<reference evidence="2" key="1">
    <citation type="journal article" date="2020" name="Nat. Commun.">
        <title>Large-scale genome sequencing of mycorrhizal fungi provides insights into the early evolution of symbiotic traits.</title>
        <authorList>
            <person name="Miyauchi S."/>
            <person name="Kiss E."/>
            <person name="Kuo A."/>
            <person name="Drula E."/>
            <person name="Kohler A."/>
            <person name="Sanchez-Garcia M."/>
            <person name="Morin E."/>
            <person name="Andreopoulos B."/>
            <person name="Barry K.W."/>
            <person name="Bonito G."/>
            <person name="Buee M."/>
            <person name="Carver A."/>
            <person name="Chen C."/>
            <person name="Cichocki N."/>
            <person name="Clum A."/>
            <person name="Culley D."/>
            <person name="Crous P.W."/>
            <person name="Fauchery L."/>
            <person name="Girlanda M."/>
            <person name="Hayes R.D."/>
            <person name="Keri Z."/>
            <person name="LaButti K."/>
            <person name="Lipzen A."/>
            <person name="Lombard V."/>
            <person name="Magnuson J."/>
            <person name="Maillard F."/>
            <person name="Murat C."/>
            <person name="Nolan M."/>
            <person name="Ohm R.A."/>
            <person name="Pangilinan J."/>
            <person name="Pereira M.F."/>
            <person name="Perotto S."/>
            <person name="Peter M."/>
            <person name="Pfister S."/>
            <person name="Riley R."/>
            <person name="Sitrit Y."/>
            <person name="Stielow J.B."/>
            <person name="Szollosi G."/>
            <person name="Zifcakova L."/>
            <person name="Stursova M."/>
            <person name="Spatafora J.W."/>
            <person name="Tedersoo L."/>
            <person name="Vaario L.M."/>
            <person name="Yamada A."/>
            <person name="Yan M."/>
            <person name="Wang P."/>
            <person name="Xu J."/>
            <person name="Bruns T."/>
            <person name="Baldrian P."/>
            <person name="Vilgalys R."/>
            <person name="Dunand C."/>
            <person name="Henrissat B."/>
            <person name="Grigoriev I.V."/>
            <person name="Hibbett D."/>
            <person name="Nagy L.G."/>
            <person name="Martin F.M."/>
        </authorList>
    </citation>
    <scope>NUCLEOTIDE SEQUENCE</scope>
    <source>
        <strain evidence="2">UP504</strain>
    </source>
</reference>
<evidence type="ECO:0000256" key="1">
    <source>
        <dbReference type="SAM" id="MobiDB-lite"/>
    </source>
</evidence>
<sequence>MCPHSACLTKPWPWWDLGLSHLKYRLKNQPWVPSRKPRGSGVVAPEKLWGSWSGDTQSWPGDTQVRPWDTWIRSWDPGIRPWDPQIGVGIQPNGGPGPGEVPGMDGWTPRDPDKAKKPGPGPMLNP</sequence>
<evidence type="ECO:0000313" key="2">
    <source>
        <dbReference type="EMBL" id="KAF9506795.1"/>
    </source>
</evidence>